<accession>A0A0G1WYS6</accession>
<gene>
    <name evidence="2" type="ORF">UY67_C0018G0017</name>
</gene>
<dbReference type="Gene3D" id="3.40.50.300">
    <property type="entry name" value="P-loop containing nucleotide triphosphate hydrolases"/>
    <property type="match status" value="1"/>
</dbReference>
<protein>
    <recommendedName>
        <fullName evidence="1">PrkA AAA domain-containing protein</fullName>
    </recommendedName>
</protein>
<dbReference type="Pfam" id="PF08298">
    <property type="entry name" value="AAA_PrkA"/>
    <property type="match status" value="1"/>
</dbReference>
<dbReference type="InterPro" id="IPR057741">
    <property type="entry name" value="YeaG"/>
</dbReference>
<dbReference type="InterPro" id="IPR027417">
    <property type="entry name" value="P-loop_NTPase"/>
</dbReference>
<feature type="domain" description="PrkA AAA" evidence="1">
    <location>
        <begin position="31"/>
        <end position="407"/>
    </location>
</feature>
<dbReference type="PATRIC" id="fig|1618671.3.peg.661"/>
<dbReference type="InterPro" id="IPR016230">
    <property type="entry name" value="PrkA/YeaG"/>
</dbReference>
<proteinExistence type="predicted"/>
<sequence length="672" mass="77291">MNQPAKIEQPIEQPLFKAFARSYETRREQEMSLQEYLEGCRTDTMMYASAAERLLTAIGEPDVIDTAKHKDQRLGRIFGNKTICVYPKFADFYGMEETIERMVSFFKHAAQGLEERKQILYFLGPVGSGKSSLAERIKLLMEVCPVYVLAVRHGDKTSDQNSASSLELSPIFESPLGLFDKETMGDVLEKEYGIPRRRLTGLMSPWAMKRLEEFGGDISKFTVVRMQPSRLRQIAIAKTEPGDENNQDISTLVGKVDIRKLETLAQNDPDAYNYSGALNRANQGCMEFVEMFKAQIKTLNPLLTATQEGNYIGTENIGAIPFTGFILAHSNEAEWQAFKNNRANEALLARVYLIKVPFCLRVSEEQKIYEKLIRESELVKAPCAPSTYLTLARFTVLSRLKEPANSKLYSKMCVYDGESLKEKDPKAHNIQEYRDEGGVNEGMSGVDTRYAFKVLSETFNYDRKEIAADPVHLMYVLEQRIKREQWADSNAEKRYLNIIKDELSPRYAEEIGNEIQKAYLESYADYGQNIFDRYVAYADAWCDDQDYKNPDTGQMLNRDALDKELSKIEKPAGIGNPKDFRNETVKFCLRRRAENGGKNPNWTSYEKIRDVIEKRMFSNAEDLLPVISFDSKKDAQTQKKHTEFIERMEKRGYTVRQIQRLVEWYMRVKHSS</sequence>
<dbReference type="EMBL" id="LCQW01000018">
    <property type="protein sequence ID" value="KKW23705.1"/>
    <property type="molecule type" value="Genomic_DNA"/>
</dbReference>
<dbReference type="AlphaFoldDB" id="A0A0G1WYS6"/>
<dbReference type="SMART" id="SM00763">
    <property type="entry name" value="AAA_PrkA"/>
    <property type="match status" value="1"/>
</dbReference>
<dbReference type="PANTHER" id="PTHR30267">
    <property type="entry name" value="PROTEIN KINASE PRKA"/>
    <property type="match status" value="1"/>
</dbReference>
<name>A0A0G1WYS6_9BACT</name>
<dbReference type="InterPro" id="IPR013153">
    <property type="entry name" value="Prk_AAA"/>
</dbReference>
<evidence type="ECO:0000259" key="1">
    <source>
        <dbReference type="SMART" id="SM00763"/>
    </source>
</evidence>
<dbReference type="PANTHER" id="PTHR30267:SF2">
    <property type="entry name" value="PROTEIN PRKA"/>
    <property type="match status" value="1"/>
</dbReference>
<comment type="caution">
    <text evidence="2">The sequence shown here is derived from an EMBL/GenBank/DDBJ whole genome shotgun (WGS) entry which is preliminary data.</text>
</comment>
<reference evidence="2 3" key="1">
    <citation type="journal article" date="2015" name="Nature">
        <title>rRNA introns, odd ribosomes, and small enigmatic genomes across a large radiation of phyla.</title>
        <authorList>
            <person name="Brown C.T."/>
            <person name="Hug L.A."/>
            <person name="Thomas B.C."/>
            <person name="Sharon I."/>
            <person name="Castelle C.J."/>
            <person name="Singh A."/>
            <person name="Wilkins M.J."/>
            <person name="Williams K.H."/>
            <person name="Banfield J.F."/>
        </authorList>
    </citation>
    <scope>NUCLEOTIDE SEQUENCE [LARGE SCALE GENOMIC DNA]</scope>
</reference>
<dbReference type="PIRSF" id="PIRSF000549">
    <property type="entry name" value="Ser_prot_kin"/>
    <property type="match status" value="1"/>
</dbReference>
<dbReference type="GO" id="GO:0004672">
    <property type="term" value="F:protein kinase activity"/>
    <property type="evidence" value="ECO:0007669"/>
    <property type="project" value="InterPro"/>
</dbReference>
<dbReference type="SUPFAM" id="SSF52540">
    <property type="entry name" value="P-loop containing nucleoside triphosphate hydrolases"/>
    <property type="match status" value="1"/>
</dbReference>
<dbReference type="NCBIfam" id="NF011999">
    <property type="entry name" value="PRK15455.1"/>
    <property type="match status" value="1"/>
</dbReference>
<organism evidence="2 3">
    <name type="scientific">Candidatus Kaiserbacteria bacterium GW2011_GWA2_52_12</name>
    <dbReference type="NCBI Taxonomy" id="1618671"/>
    <lineage>
        <taxon>Bacteria</taxon>
        <taxon>Candidatus Kaiseribacteriota</taxon>
    </lineage>
</organism>
<dbReference type="Proteomes" id="UP000034273">
    <property type="component" value="Unassembled WGS sequence"/>
</dbReference>
<dbReference type="Pfam" id="PF06798">
    <property type="entry name" value="PrkA"/>
    <property type="match status" value="1"/>
</dbReference>
<evidence type="ECO:0000313" key="2">
    <source>
        <dbReference type="EMBL" id="KKW23705.1"/>
    </source>
</evidence>
<evidence type="ECO:0000313" key="3">
    <source>
        <dbReference type="Proteomes" id="UP000034273"/>
    </source>
</evidence>
<dbReference type="InterPro" id="IPR010650">
    <property type="entry name" value="PrkA_C"/>
</dbReference>
<dbReference type="STRING" id="1618671.UY67_C0018G0017"/>